<organism evidence="12 13">
    <name type="scientific">[Ruminococcus] torques</name>
    <dbReference type="NCBI Taxonomy" id="33039"/>
    <lineage>
        <taxon>Bacteria</taxon>
        <taxon>Bacillati</taxon>
        <taxon>Bacillota</taxon>
        <taxon>Clostridia</taxon>
        <taxon>Lachnospirales</taxon>
        <taxon>Lachnospiraceae</taxon>
        <taxon>Mediterraneibacter</taxon>
    </lineage>
</organism>
<dbReference type="InterPro" id="IPR027417">
    <property type="entry name" value="P-loop_NTPase"/>
</dbReference>
<evidence type="ECO:0000313" key="12">
    <source>
        <dbReference type="EMBL" id="CUO05993.1"/>
    </source>
</evidence>
<accession>A0A174BZ69</accession>
<keyword evidence="4 10" id="KW-1003">Cell membrane</keyword>
<keyword evidence="12" id="KW-0378">Hydrolase</keyword>
<comment type="function">
    <text evidence="9">Probably part of an ABC transporter complex. Responsible for energy coupling to the transport system.</text>
</comment>
<comment type="similarity">
    <text evidence="2 10">Belongs to the ABC transporter superfamily.</text>
</comment>
<dbReference type="SUPFAM" id="SSF52540">
    <property type="entry name" value="P-loop containing nucleoside triphosphate hydrolases"/>
    <property type="match status" value="1"/>
</dbReference>
<protein>
    <recommendedName>
        <fullName evidence="10">ABC transporter ATP-binding protein</fullName>
    </recommendedName>
</protein>
<evidence type="ECO:0000256" key="10">
    <source>
        <dbReference type="RuleBase" id="RU364103"/>
    </source>
</evidence>
<dbReference type="Pfam" id="PF00005">
    <property type="entry name" value="ABC_tran"/>
    <property type="match status" value="1"/>
</dbReference>
<keyword evidence="3 10" id="KW-0813">Transport</keyword>
<dbReference type="AlphaFoldDB" id="A0A174BZ69"/>
<name>A0A174BZ69_9FIRM</name>
<dbReference type="PANTHER" id="PTHR43553">
    <property type="entry name" value="HEAVY METAL TRANSPORTER"/>
    <property type="match status" value="1"/>
</dbReference>
<evidence type="ECO:0000256" key="9">
    <source>
        <dbReference type="ARBA" id="ARBA00025157"/>
    </source>
</evidence>
<dbReference type="InterPro" id="IPR003593">
    <property type="entry name" value="AAA+_ATPase"/>
</dbReference>
<dbReference type="GO" id="GO:0042626">
    <property type="term" value="F:ATPase-coupled transmembrane transporter activity"/>
    <property type="evidence" value="ECO:0007669"/>
    <property type="project" value="TreeGrafter"/>
</dbReference>
<dbReference type="GO" id="GO:0043190">
    <property type="term" value="C:ATP-binding cassette (ABC) transporter complex"/>
    <property type="evidence" value="ECO:0007669"/>
    <property type="project" value="TreeGrafter"/>
</dbReference>
<dbReference type="InterPro" id="IPR015856">
    <property type="entry name" value="ABC_transpr_CbiO/EcfA_su"/>
</dbReference>
<reference evidence="12 13" key="1">
    <citation type="submission" date="2015-09" db="EMBL/GenBank/DDBJ databases">
        <authorList>
            <consortium name="Pathogen Informatics"/>
        </authorList>
    </citation>
    <scope>NUCLEOTIDE SEQUENCE [LARGE SCALE GENOMIC DNA]</scope>
    <source>
        <strain evidence="12 13">2789STDY5834841</strain>
    </source>
</reference>
<dbReference type="EMBL" id="CYZO01000017">
    <property type="protein sequence ID" value="CUO05993.1"/>
    <property type="molecule type" value="Genomic_DNA"/>
</dbReference>
<gene>
    <name evidence="12" type="primary">ecfA1_2</name>
    <name evidence="12" type="ORF">ERS852456_01503</name>
</gene>
<comment type="subcellular location">
    <subcellularLocation>
        <location evidence="1 10">Cell membrane</location>
        <topology evidence="1 10">Peripheral membrane protein</topology>
    </subcellularLocation>
</comment>
<evidence type="ECO:0000256" key="7">
    <source>
        <dbReference type="ARBA" id="ARBA00022967"/>
    </source>
</evidence>
<evidence type="ECO:0000256" key="1">
    <source>
        <dbReference type="ARBA" id="ARBA00004202"/>
    </source>
</evidence>
<dbReference type="NCBIfam" id="TIGR01166">
    <property type="entry name" value="cbiO"/>
    <property type="match status" value="1"/>
</dbReference>
<dbReference type="InterPro" id="IPR050095">
    <property type="entry name" value="ECF_ABC_transporter_ATP-bd"/>
</dbReference>
<dbReference type="RefSeq" id="WP_055159039.1">
    <property type="nucleotide sequence ID" value="NZ_CATVPX010000003.1"/>
</dbReference>
<dbReference type="InterPro" id="IPR005876">
    <property type="entry name" value="Co_trans_ATP-bd"/>
</dbReference>
<dbReference type="GO" id="GO:0005524">
    <property type="term" value="F:ATP binding"/>
    <property type="evidence" value="ECO:0007669"/>
    <property type="project" value="UniProtKB-UniRule"/>
</dbReference>
<dbReference type="GO" id="GO:0016887">
    <property type="term" value="F:ATP hydrolysis activity"/>
    <property type="evidence" value="ECO:0007669"/>
    <property type="project" value="InterPro"/>
</dbReference>
<dbReference type="CDD" id="cd03225">
    <property type="entry name" value="ABC_cobalt_CbiO_domain1"/>
    <property type="match status" value="1"/>
</dbReference>
<keyword evidence="6 10" id="KW-0067">ATP-binding</keyword>
<comment type="function">
    <text evidence="10">Part of an ABC transporter complex. Responsible for energy coupling to the transport system.</text>
</comment>
<evidence type="ECO:0000256" key="4">
    <source>
        <dbReference type="ARBA" id="ARBA00022475"/>
    </source>
</evidence>
<dbReference type="PROSITE" id="PS50893">
    <property type="entry name" value="ABC_TRANSPORTER_2"/>
    <property type="match status" value="1"/>
</dbReference>
<keyword evidence="8 10" id="KW-0472">Membrane</keyword>
<dbReference type="SMART" id="SM00382">
    <property type="entry name" value="AAA"/>
    <property type="match status" value="1"/>
</dbReference>
<feature type="domain" description="ABC transporter" evidence="11">
    <location>
        <begin position="29"/>
        <end position="265"/>
    </location>
</feature>
<evidence type="ECO:0000259" key="11">
    <source>
        <dbReference type="PROSITE" id="PS50893"/>
    </source>
</evidence>
<evidence type="ECO:0000256" key="6">
    <source>
        <dbReference type="ARBA" id="ARBA00022840"/>
    </source>
</evidence>
<dbReference type="InterPro" id="IPR003439">
    <property type="entry name" value="ABC_transporter-like_ATP-bd"/>
</dbReference>
<evidence type="ECO:0000256" key="2">
    <source>
        <dbReference type="ARBA" id="ARBA00005417"/>
    </source>
</evidence>
<keyword evidence="5 10" id="KW-0547">Nucleotide-binding</keyword>
<dbReference type="Proteomes" id="UP000095787">
    <property type="component" value="Unassembled WGS sequence"/>
</dbReference>
<dbReference type="GO" id="GO:0006824">
    <property type="term" value="P:cobalt ion transport"/>
    <property type="evidence" value="ECO:0007669"/>
    <property type="project" value="InterPro"/>
</dbReference>
<keyword evidence="7" id="KW-1278">Translocase</keyword>
<evidence type="ECO:0000256" key="5">
    <source>
        <dbReference type="ARBA" id="ARBA00022741"/>
    </source>
</evidence>
<proteinExistence type="inferred from homology"/>
<dbReference type="Gene3D" id="3.40.50.300">
    <property type="entry name" value="P-loop containing nucleotide triphosphate hydrolases"/>
    <property type="match status" value="1"/>
</dbReference>
<evidence type="ECO:0000256" key="3">
    <source>
        <dbReference type="ARBA" id="ARBA00022448"/>
    </source>
</evidence>
<dbReference type="PANTHER" id="PTHR43553:SF24">
    <property type="entry name" value="ENERGY-COUPLING FACTOR TRANSPORTER ATP-BINDING PROTEIN ECFA1"/>
    <property type="match status" value="1"/>
</dbReference>
<evidence type="ECO:0000313" key="13">
    <source>
        <dbReference type="Proteomes" id="UP000095787"/>
    </source>
</evidence>
<sequence length="300" mass="34189">MMDKMKDMKTKKRTLKKEEKKESETEYVIRAENVDYTYEGSKIKALDHLSLNIRKGKKVAVMGGNGCGKSTFFLCLNGIRRPESGRIFIDGKLIEYTKKGLLDVRRKIGIVFQNPDEQLFSASVYEEISFGILNMGADEETAEKAVRQIIEELGLSAFQEEPTHALSGGQKKQVAIADILVMHPEVMILDEPAAALDMKHTKKVNEMIERLTEKGITVLIATHDIEYACGWADEIVLMHEGKVIRHAETMEICQDEEALKEAELEIPTVIRMYRKLTEKKILSDKEEPPRTWEELESRLT</sequence>
<evidence type="ECO:0000256" key="8">
    <source>
        <dbReference type="ARBA" id="ARBA00023136"/>
    </source>
</evidence>
<dbReference type="FunFam" id="3.40.50.300:FF:000224">
    <property type="entry name" value="Energy-coupling factor transporter ATP-binding protein EcfA"/>
    <property type="match status" value="1"/>
</dbReference>